<sequence length="375" mass="42120">MASEDFVVDDALIAKVTAYVEKYMSNYDASHDFNHIQRVLRLSLHIQSVTPNADRSLVTLAALLHDVGDKKYLQPGEDASRMVSTLLISFGAPATLADTVQAICLGVSYSSEVKDPARTRALVEKYPELAVVQDADRLDAIGAVGIARTFAFGGAKGRTLENTMDHFDEKLLLLEGMMKTDEGRRMARERTERLRLLKEWWEEETAGPVGAIPILLQILHHLPSPAVKHARLTSRTFNAILAKRTFEKLVSFLDRDVAQRTLATISRDPQRRRRRPSIWSPCCSVPKNLPIDEAFLMALWAGLRGDSWAVERGLDGDKLDIDEWQNGVGRDDIAEDDLREALFRYALYLSYMDESDSEKDTPQAWVFDALCKAGR</sequence>
<dbReference type="EMBL" id="NKCI01000022">
    <property type="protein sequence ID" value="RSL66940.1"/>
    <property type="molecule type" value="Genomic_DNA"/>
</dbReference>
<accession>A0A428QNU2</accession>
<evidence type="ECO:0000313" key="3">
    <source>
        <dbReference type="Proteomes" id="UP000288168"/>
    </source>
</evidence>
<reference evidence="2 3" key="1">
    <citation type="submission" date="2017-06" db="EMBL/GenBank/DDBJ databases">
        <title>Comparative genomic analysis of Ambrosia Fusariam Clade fungi.</title>
        <authorList>
            <person name="Stajich J.E."/>
            <person name="Carrillo J."/>
            <person name="Kijimoto T."/>
            <person name="Eskalen A."/>
            <person name="O'Donnell K."/>
            <person name="Kasson M."/>
        </authorList>
    </citation>
    <scope>NUCLEOTIDE SEQUENCE [LARGE SCALE GENOMIC DNA]</scope>
    <source>
        <strain evidence="2 3">NRRL62584</strain>
    </source>
</reference>
<dbReference type="STRING" id="1325734.A0A428QNU2"/>
<keyword evidence="3" id="KW-1185">Reference proteome</keyword>
<dbReference type="OrthoDB" id="16547at2759"/>
<dbReference type="InterPro" id="IPR006674">
    <property type="entry name" value="HD_domain"/>
</dbReference>
<dbReference type="Pfam" id="PF01966">
    <property type="entry name" value="HD"/>
    <property type="match status" value="1"/>
</dbReference>
<feature type="domain" description="HD" evidence="1">
    <location>
        <begin position="33"/>
        <end position="140"/>
    </location>
</feature>
<proteinExistence type="predicted"/>
<evidence type="ECO:0000259" key="1">
    <source>
        <dbReference type="Pfam" id="PF01966"/>
    </source>
</evidence>
<dbReference type="Gene3D" id="1.10.3210.50">
    <property type="match status" value="1"/>
</dbReference>
<dbReference type="AlphaFoldDB" id="A0A428QNU2"/>
<organism evidence="2 3">
    <name type="scientific">Fusarium duplospermum</name>
    <dbReference type="NCBI Taxonomy" id="1325734"/>
    <lineage>
        <taxon>Eukaryota</taxon>
        <taxon>Fungi</taxon>
        <taxon>Dikarya</taxon>
        <taxon>Ascomycota</taxon>
        <taxon>Pezizomycotina</taxon>
        <taxon>Sordariomycetes</taxon>
        <taxon>Hypocreomycetidae</taxon>
        <taxon>Hypocreales</taxon>
        <taxon>Nectriaceae</taxon>
        <taxon>Fusarium</taxon>
        <taxon>Fusarium solani species complex</taxon>
    </lineage>
</organism>
<dbReference type="InterPro" id="IPR003607">
    <property type="entry name" value="HD/PDEase_dom"/>
</dbReference>
<name>A0A428QNU2_9HYPO</name>
<protein>
    <recommendedName>
        <fullName evidence="1">HD domain-containing protein</fullName>
    </recommendedName>
</protein>
<comment type="caution">
    <text evidence="2">The sequence shown here is derived from an EMBL/GenBank/DDBJ whole genome shotgun (WGS) entry which is preliminary data.</text>
</comment>
<gene>
    <name evidence="2" type="ORF">CEP54_003494</name>
</gene>
<dbReference type="PANTHER" id="PTHR33594">
    <property type="entry name" value="SUPERFAMILY HYDROLASE, PUTATIVE (AFU_ORTHOLOGUE AFUA_1G03035)-RELATED"/>
    <property type="match status" value="1"/>
</dbReference>
<dbReference type="SUPFAM" id="SSF109604">
    <property type="entry name" value="HD-domain/PDEase-like"/>
    <property type="match status" value="1"/>
</dbReference>
<evidence type="ECO:0000313" key="2">
    <source>
        <dbReference type="EMBL" id="RSL66940.1"/>
    </source>
</evidence>
<dbReference type="CDD" id="cd00077">
    <property type="entry name" value="HDc"/>
    <property type="match status" value="1"/>
</dbReference>
<dbReference type="PANTHER" id="PTHR33594:SF1">
    <property type="entry name" value="HD_PDEASE DOMAIN-CONTAINING PROTEIN"/>
    <property type="match status" value="1"/>
</dbReference>
<dbReference type="Proteomes" id="UP000288168">
    <property type="component" value="Unassembled WGS sequence"/>
</dbReference>